<keyword evidence="6" id="KW-0963">Cytoplasm</keyword>
<dbReference type="Proteomes" id="UP001327219">
    <property type="component" value="Chromosome"/>
</dbReference>
<dbReference type="InterPro" id="IPR029063">
    <property type="entry name" value="SAM-dependent_MTases_sf"/>
</dbReference>
<name>A0ABZ0UPX7_9RICK</name>
<reference evidence="7 8" key="1">
    <citation type="submission" date="2022-11" db="EMBL/GenBank/DDBJ databases">
        <title>Host association and intracellularity evolved multiple times independently in the Rickettsiales.</title>
        <authorList>
            <person name="Castelli M."/>
            <person name="Nardi T."/>
            <person name="Gammuto L."/>
            <person name="Bellinzona G."/>
            <person name="Sabaneyeva E."/>
            <person name="Potekhin A."/>
            <person name="Serra V."/>
            <person name="Petroni G."/>
            <person name="Sassera D."/>
        </authorList>
    </citation>
    <scope>NUCLEOTIDE SEQUENCE [LARGE SCALE GENOMIC DNA]</scope>
    <source>
        <strain evidence="7 8">NDG2</strain>
    </source>
</reference>
<dbReference type="HAMAP" id="MF_01007">
    <property type="entry name" value="16SrRNA_methyltr_H"/>
    <property type="match status" value="1"/>
</dbReference>
<dbReference type="PIRSF" id="PIRSF004486">
    <property type="entry name" value="MraW"/>
    <property type="match status" value="1"/>
</dbReference>
<feature type="binding site" evidence="6">
    <location>
        <position position="58"/>
    </location>
    <ligand>
        <name>S-adenosyl-L-methionine</name>
        <dbReference type="ChEBI" id="CHEBI:59789"/>
    </ligand>
</feature>
<dbReference type="GO" id="GO:0008168">
    <property type="term" value="F:methyltransferase activity"/>
    <property type="evidence" value="ECO:0007669"/>
    <property type="project" value="UniProtKB-KW"/>
</dbReference>
<keyword evidence="4 6" id="KW-0808">Transferase</keyword>
<dbReference type="Gene3D" id="3.40.50.150">
    <property type="entry name" value="Vaccinia Virus protein VP39"/>
    <property type="match status" value="1"/>
</dbReference>
<evidence type="ECO:0000256" key="2">
    <source>
        <dbReference type="ARBA" id="ARBA00022552"/>
    </source>
</evidence>
<keyword evidence="8" id="KW-1185">Reference proteome</keyword>
<evidence type="ECO:0000256" key="5">
    <source>
        <dbReference type="ARBA" id="ARBA00022691"/>
    </source>
</evidence>
<dbReference type="SUPFAM" id="SSF53335">
    <property type="entry name" value="S-adenosyl-L-methionine-dependent methyltransferases"/>
    <property type="match status" value="1"/>
</dbReference>
<evidence type="ECO:0000256" key="6">
    <source>
        <dbReference type="HAMAP-Rule" id="MF_01007"/>
    </source>
</evidence>
<accession>A0ABZ0UPX7</accession>
<proteinExistence type="inferred from homology"/>
<dbReference type="NCBIfam" id="TIGR00006">
    <property type="entry name" value="16S rRNA (cytosine(1402)-N(4))-methyltransferase RsmH"/>
    <property type="match status" value="1"/>
</dbReference>
<feature type="binding site" evidence="6">
    <location>
        <position position="85"/>
    </location>
    <ligand>
        <name>S-adenosyl-L-methionine</name>
        <dbReference type="ChEBI" id="CHEBI:59789"/>
    </ligand>
</feature>
<dbReference type="RefSeq" id="WP_323732701.1">
    <property type="nucleotide sequence ID" value="NZ_CP110820.1"/>
</dbReference>
<keyword evidence="2 6" id="KW-0698">rRNA processing</keyword>
<dbReference type="Pfam" id="PF01795">
    <property type="entry name" value="Methyltransf_5"/>
    <property type="match status" value="1"/>
</dbReference>
<evidence type="ECO:0000256" key="3">
    <source>
        <dbReference type="ARBA" id="ARBA00022603"/>
    </source>
</evidence>
<dbReference type="GO" id="GO:0032259">
    <property type="term" value="P:methylation"/>
    <property type="evidence" value="ECO:0007669"/>
    <property type="project" value="UniProtKB-KW"/>
</dbReference>
<keyword evidence="3 6" id="KW-0489">Methyltransferase</keyword>
<comment type="similarity">
    <text evidence="1 6">Belongs to the methyltransferase superfamily. RsmH family.</text>
</comment>
<evidence type="ECO:0000256" key="1">
    <source>
        <dbReference type="ARBA" id="ARBA00010396"/>
    </source>
</evidence>
<evidence type="ECO:0000313" key="8">
    <source>
        <dbReference type="Proteomes" id="UP001327219"/>
    </source>
</evidence>
<gene>
    <name evidence="6" type="primary">rsmH</name>
    <name evidence="7" type="ORF">Bandiella_01205</name>
</gene>
<feature type="binding site" evidence="6">
    <location>
        <position position="113"/>
    </location>
    <ligand>
        <name>S-adenosyl-L-methionine</name>
        <dbReference type="ChEBI" id="CHEBI:59789"/>
    </ligand>
</feature>
<dbReference type="EMBL" id="CP110820">
    <property type="protein sequence ID" value="WPX97064.1"/>
    <property type="molecule type" value="Genomic_DNA"/>
</dbReference>
<organism evidence="7 8">
    <name type="scientific">Candidatus Bandiella euplotis</name>
    <dbReference type="NCBI Taxonomy" id="1664265"/>
    <lineage>
        <taxon>Bacteria</taxon>
        <taxon>Pseudomonadati</taxon>
        <taxon>Pseudomonadota</taxon>
        <taxon>Alphaproteobacteria</taxon>
        <taxon>Rickettsiales</taxon>
        <taxon>Candidatus Midichloriaceae</taxon>
        <taxon>Candidatus Bandiella</taxon>
    </lineage>
</organism>
<dbReference type="InterPro" id="IPR023397">
    <property type="entry name" value="SAM-dep_MeTrfase_MraW_recog"/>
</dbReference>
<dbReference type="CDD" id="cd02440">
    <property type="entry name" value="AdoMet_MTases"/>
    <property type="match status" value="1"/>
</dbReference>
<comment type="function">
    <text evidence="6">Specifically methylates the N4 position of cytidine in position 1402 (C1402) of 16S rRNA.</text>
</comment>
<dbReference type="PANTHER" id="PTHR11265:SF0">
    <property type="entry name" value="12S RRNA N4-METHYLCYTIDINE METHYLTRANSFERASE"/>
    <property type="match status" value="1"/>
</dbReference>
<comment type="subcellular location">
    <subcellularLocation>
        <location evidence="6">Cytoplasm</location>
    </subcellularLocation>
</comment>
<dbReference type="InterPro" id="IPR002903">
    <property type="entry name" value="RsmH"/>
</dbReference>
<comment type="catalytic activity">
    <reaction evidence="6">
        <text>cytidine(1402) in 16S rRNA + S-adenosyl-L-methionine = N(4)-methylcytidine(1402) in 16S rRNA + S-adenosyl-L-homocysteine + H(+)</text>
        <dbReference type="Rhea" id="RHEA:42928"/>
        <dbReference type="Rhea" id="RHEA-COMP:10286"/>
        <dbReference type="Rhea" id="RHEA-COMP:10287"/>
        <dbReference type="ChEBI" id="CHEBI:15378"/>
        <dbReference type="ChEBI" id="CHEBI:57856"/>
        <dbReference type="ChEBI" id="CHEBI:59789"/>
        <dbReference type="ChEBI" id="CHEBI:74506"/>
        <dbReference type="ChEBI" id="CHEBI:82748"/>
        <dbReference type="EC" id="2.1.1.199"/>
    </reaction>
</comment>
<evidence type="ECO:0000256" key="4">
    <source>
        <dbReference type="ARBA" id="ARBA00022679"/>
    </source>
</evidence>
<dbReference type="SUPFAM" id="SSF81799">
    <property type="entry name" value="Putative methyltransferase TM0872, insert domain"/>
    <property type="match status" value="1"/>
</dbReference>
<feature type="binding site" evidence="6">
    <location>
        <begin position="40"/>
        <end position="42"/>
    </location>
    <ligand>
        <name>S-adenosyl-L-methionine</name>
        <dbReference type="ChEBI" id="CHEBI:59789"/>
    </ligand>
</feature>
<dbReference type="EC" id="2.1.1.199" evidence="6"/>
<keyword evidence="5 6" id="KW-0949">S-adenosyl-L-methionine</keyword>
<dbReference type="PANTHER" id="PTHR11265">
    <property type="entry name" value="S-ADENOSYL-METHYLTRANSFERASE MRAW"/>
    <property type="match status" value="1"/>
</dbReference>
<protein>
    <recommendedName>
        <fullName evidence="6">Ribosomal RNA small subunit methyltransferase H</fullName>
        <ecNumber evidence="6">2.1.1.199</ecNumber>
    </recommendedName>
    <alternativeName>
        <fullName evidence="6">16S rRNA m(4)C1402 methyltransferase</fullName>
    </alternativeName>
    <alternativeName>
        <fullName evidence="6">rRNA (cytosine-N(4)-)-methyltransferase RsmH</fullName>
    </alternativeName>
</protein>
<sequence length="303" mass="34567">MQVNELITKQDHTPVLLAEALEMLQPQDNKVYIDATFGAGGYTKAILNKANCTVIAIDCDSNAQKYAEAIGEKFRNKFHFVNDNFINIDEILKNLNINSVDGIVFDLGVSSMQLDNKERGFSFSGNGPLDMRMDNRLTTTAEKLVNELYEKELADLIYNYGGERKSRSIAKNIVQFRQRERILTTAKLVEAMNPNARSYQDNIHFATRTFQALRIMVNNELETLKLTLRKLPQLLGPQATMAIVTFHSLEDKIVKDFFKEISQDSSGNLFERINKKVVTPNYQEIRKNPRARSAKLRGVRRVL</sequence>
<feature type="binding site" evidence="6">
    <location>
        <position position="106"/>
    </location>
    <ligand>
        <name>S-adenosyl-L-methionine</name>
        <dbReference type="ChEBI" id="CHEBI:59789"/>
    </ligand>
</feature>
<dbReference type="Gene3D" id="1.10.150.170">
    <property type="entry name" value="Putative methyltransferase TM0872, insert domain"/>
    <property type="match status" value="1"/>
</dbReference>
<evidence type="ECO:0000313" key="7">
    <source>
        <dbReference type="EMBL" id="WPX97064.1"/>
    </source>
</evidence>